<dbReference type="InterPro" id="IPR036983">
    <property type="entry name" value="AIM24_sf"/>
</dbReference>
<name>A0A5B9W689_9BACT</name>
<dbReference type="OrthoDB" id="9779518at2"/>
<dbReference type="InterPro" id="IPR016031">
    <property type="entry name" value="Trp_RNA-bd_attenuator-like_dom"/>
</dbReference>
<dbReference type="PANTHER" id="PTHR38074">
    <property type="entry name" value="ALTERED INHERITANCE OF MITOCHONDRIA PROTEIN 24, MITOCHONDRIAL"/>
    <property type="match status" value="1"/>
</dbReference>
<dbReference type="SUPFAM" id="SSF51219">
    <property type="entry name" value="TRAP-like"/>
    <property type="match status" value="1"/>
</dbReference>
<dbReference type="Pfam" id="PF01987">
    <property type="entry name" value="AIM24"/>
    <property type="match status" value="1"/>
</dbReference>
<dbReference type="Gene3D" id="3.60.160.10">
    <property type="entry name" value="Mitochondrial biogenesis AIM24"/>
    <property type="match status" value="1"/>
</dbReference>
<dbReference type="RefSeq" id="WP_148595287.1">
    <property type="nucleotide sequence ID" value="NZ_CP042997.1"/>
</dbReference>
<dbReference type="InterPro" id="IPR002838">
    <property type="entry name" value="AIM24"/>
</dbReference>
<protein>
    <recommendedName>
        <fullName evidence="3">AIM24 family protein</fullName>
    </recommendedName>
</protein>
<dbReference type="EMBL" id="CP042997">
    <property type="protein sequence ID" value="QEH35490.1"/>
    <property type="molecule type" value="Genomic_DNA"/>
</dbReference>
<dbReference type="Proteomes" id="UP000324233">
    <property type="component" value="Chromosome"/>
</dbReference>
<sequence length="228" mass="25690">MAEFRVHKLEGMQYVDIHLDNETARAEAGAFSYMTGEITMHSRLIPSIGGLIKSLLADEAVYRPTYTGTGVITLESSLGGFHILDLDGESWILERGTYWASEGSVEVSYHRERFLTSLYAGEGLIYLQTKVRGHGKVALTTRGPVEELTLERGKSLVAEGMYVIARTPDVSFKIRRPTKNFFGRYTSGEGWVRVYEGPGKVLLNPAPYWRYWMMVQRGDADYPSQTTF</sequence>
<dbReference type="PANTHER" id="PTHR38074:SF1">
    <property type="entry name" value="ALTERED INHERITANCE OF MITOCHONDRIA PROTEIN 24, MITOCHONDRIAL"/>
    <property type="match status" value="1"/>
</dbReference>
<keyword evidence="2" id="KW-1185">Reference proteome</keyword>
<evidence type="ECO:0000313" key="1">
    <source>
        <dbReference type="EMBL" id="QEH35490.1"/>
    </source>
</evidence>
<organism evidence="1 2">
    <name type="scientific">Aquisphaera giovannonii</name>
    <dbReference type="NCBI Taxonomy" id="406548"/>
    <lineage>
        <taxon>Bacteria</taxon>
        <taxon>Pseudomonadati</taxon>
        <taxon>Planctomycetota</taxon>
        <taxon>Planctomycetia</taxon>
        <taxon>Isosphaerales</taxon>
        <taxon>Isosphaeraceae</taxon>
        <taxon>Aquisphaera</taxon>
    </lineage>
</organism>
<evidence type="ECO:0008006" key="3">
    <source>
        <dbReference type="Google" id="ProtNLM"/>
    </source>
</evidence>
<dbReference type="KEGG" id="agv:OJF2_40420"/>
<accession>A0A5B9W689</accession>
<proteinExistence type="predicted"/>
<reference evidence="1 2" key="1">
    <citation type="submission" date="2019-08" db="EMBL/GenBank/DDBJ databases">
        <title>Deep-cultivation of Planctomycetes and their phenomic and genomic characterization uncovers novel biology.</title>
        <authorList>
            <person name="Wiegand S."/>
            <person name="Jogler M."/>
            <person name="Boedeker C."/>
            <person name="Pinto D."/>
            <person name="Vollmers J."/>
            <person name="Rivas-Marin E."/>
            <person name="Kohn T."/>
            <person name="Peeters S.H."/>
            <person name="Heuer A."/>
            <person name="Rast P."/>
            <person name="Oberbeckmann S."/>
            <person name="Bunk B."/>
            <person name="Jeske O."/>
            <person name="Meyerdierks A."/>
            <person name="Storesund J.E."/>
            <person name="Kallscheuer N."/>
            <person name="Luecker S."/>
            <person name="Lage O.M."/>
            <person name="Pohl T."/>
            <person name="Merkel B.J."/>
            <person name="Hornburger P."/>
            <person name="Mueller R.-W."/>
            <person name="Bruemmer F."/>
            <person name="Labrenz M."/>
            <person name="Spormann A.M."/>
            <person name="Op den Camp H."/>
            <person name="Overmann J."/>
            <person name="Amann R."/>
            <person name="Jetten M.S.M."/>
            <person name="Mascher T."/>
            <person name="Medema M.H."/>
            <person name="Devos D.P."/>
            <person name="Kaster A.-K."/>
            <person name="Ovreas L."/>
            <person name="Rohde M."/>
            <person name="Galperin M.Y."/>
            <person name="Jogler C."/>
        </authorList>
    </citation>
    <scope>NUCLEOTIDE SEQUENCE [LARGE SCALE GENOMIC DNA]</scope>
    <source>
        <strain evidence="1 2">OJF2</strain>
    </source>
</reference>
<gene>
    <name evidence="1" type="ORF">OJF2_40420</name>
</gene>
<dbReference type="AlphaFoldDB" id="A0A5B9W689"/>
<evidence type="ECO:0000313" key="2">
    <source>
        <dbReference type="Proteomes" id="UP000324233"/>
    </source>
</evidence>